<name>A0AAP9LWB7_9FIRM</name>
<keyword evidence="1" id="KW-0175">Coiled coil</keyword>
<dbReference type="GeneID" id="57959635"/>
<feature type="coiled-coil region" evidence="1">
    <location>
        <begin position="265"/>
        <end position="306"/>
    </location>
</feature>
<feature type="coiled-coil region" evidence="1">
    <location>
        <begin position="116"/>
        <end position="169"/>
    </location>
</feature>
<evidence type="ECO:0000313" key="2">
    <source>
        <dbReference type="EMBL" id="QIX89200.1"/>
    </source>
</evidence>
<evidence type="ECO:0000313" key="3">
    <source>
        <dbReference type="Proteomes" id="UP000501069"/>
    </source>
</evidence>
<sequence>MTDINAKSTKAEIMEAYMTQKKQLDKLMAAKDDPVAQEKLKKQKLTLDSAAEIAGAGILNDSIVKQYNDICEAVDIKKAELCELYDIETELNTLVALVNAHKDKAHELDEQYKLVKVEAEKNLQDTKAAIKDEIDALNKEKAEALDTIRKEAADLKAQLKQERQREEEEYTYNRDRARKIAEDKWADEEVVKRKELEAWNNSIEERELSVIAQENHISDLEQKVAEIPSLIESATTDGYEKGKSDASKSWGFEKRAIEQKNEYEQKALNDKIKRLETDLTEAKDTIATLQEKLDSAYAQMRELATDTVKCNGGVKILDRENSGK</sequence>
<dbReference type="RefSeq" id="WP_002588654.1">
    <property type="nucleotide sequence ID" value="NZ_CABKQO010000001.1"/>
</dbReference>
<accession>A0AAP9LWB7</accession>
<dbReference type="Proteomes" id="UP000501069">
    <property type="component" value="Chromosome"/>
</dbReference>
<organism evidence="2 3">
    <name type="scientific">Enterocloster clostridioformis</name>
    <dbReference type="NCBI Taxonomy" id="1531"/>
    <lineage>
        <taxon>Bacteria</taxon>
        <taxon>Bacillati</taxon>
        <taxon>Bacillota</taxon>
        <taxon>Clostridia</taxon>
        <taxon>Lachnospirales</taxon>
        <taxon>Lachnospiraceae</taxon>
        <taxon>Enterocloster</taxon>
    </lineage>
</organism>
<dbReference type="EMBL" id="CP050964">
    <property type="protein sequence ID" value="QIX89200.1"/>
    <property type="molecule type" value="Genomic_DNA"/>
</dbReference>
<protein>
    <submittedName>
        <fullName evidence="2">Uncharacterized protein</fullName>
    </submittedName>
</protein>
<evidence type="ECO:0000256" key="1">
    <source>
        <dbReference type="SAM" id="Coils"/>
    </source>
</evidence>
<proteinExistence type="predicted"/>
<reference evidence="2 3" key="1">
    <citation type="submission" date="2019-11" db="EMBL/GenBank/DDBJ databases">
        <title>FDA dAtabase for Regulatory Grade micrObial Sequences (FDA-ARGOS): Supporting development and validation of Infectious Disease Dx tests.</title>
        <authorList>
            <person name="Turner S."/>
            <person name="Byrd R."/>
            <person name="Tallon L."/>
            <person name="Sadzewicz L."/>
            <person name="Vavikolanu K."/>
            <person name="Mehta A."/>
            <person name="Aluvathingal J."/>
            <person name="Nadendla S."/>
            <person name="Myers T."/>
            <person name="Yan Y."/>
            <person name="Sichtig H."/>
        </authorList>
    </citation>
    <scope>NUCLEOTIDE SEQUENCE [LARGE SCALE GENOMIC DNA]</scope>
    <source>
        <strain evidence="2 3">FDAARGOS_739</strain>
    </source>
</reference>
<dbReference type="AlphaFoldDB" id="A0AAP9LWB7"/>
<gene>
    <name evidence="2" type="ORF">FOC47_00535</name>
</gene>